<evidence type="ECO:0008006" key="4">
    <source>
        <dbReference type="Google" id="ProtNLM"/>
    </source>
</evidence>
<keyword evidence="1" id="KW-0472">Membrane</keyword>
<feature type="transmembrane region" description="Helical" evidence="1">
    <location>
        <begin position="41"/>
        <end position="64"/>
    </location>
</feature>
<reference evidence="3" key="1">
    <citation type="submission" date="2017-02" db="EMBL/GenBank/DDBJ databases">
        <title>Pseudomonas floridae sp. nov., a novel pathogenic bacterial species isolated from tomato.</title>
        <authorList>
            <person name="Timilsina S."/>
            <person name="Vallad G.E."/>
            <person name="Jones J.B."/>
        </authorList>
    </citation>
    <scope>NUCLEOTIDE SEQUENCE [LARGE SCALE GENOMIC DNA]</scope>
    <source>
        <strain evidence="3">GEV388</strain>
    </source>
</reference>
<feature type="transmembrane region" description="Helical" evidence="1">
    <location>
        <begin position="6"/>
        <end position="29"/>
    </location>
</feature>
<keyword evidence="1" id="KW-1133">Transmembrane helix</keyword>
<organism evidence="2 3">
    <name type="scientific">Pseudomonas floridensis</name>
    <dbReference type="NCBI Taxonomy" id="1958950"/>
    <lineage>
        <taxon>Bacteria</taxon>
        <taxon>Pseudomonadati</taxon>
        <taxon>Pseudomonadota</taxon>
        <taxon>Gammaproteobacteria</taxon>
        <taxon>Pseudomonadales</taxon>
        <taxon>Pseudomonadaceae</taxon>
        <taxon>Pseudomonas</taxon>
    </lineage>
</organism>
<dbReference type="Proteomes" id="UP000192815">
    <property type="component" value="Unassembled WGS sequence"/>
</dbReference>
<dbReference type="STRING" id="1958950.BZK31_24990"/>
<comment type="caution">
    <text evidence="2">The sequence shown here is derived from an EMBL/GenBank/DDBJ whole genome shotgun (WGS) entry which is preliminary data.</text>
</comment>
<dbReference type="InterPro" id="IPR021249">
    <property type="entry name" value="DUF2788"/>
</dbReference>
<evidence type="ECO:0000256" key="1">
    <source>
        <dbReference type="SAM" id="Phobius"/>
    </source>
</evidence>
<sequence>MDPALFEQWMLSALITLLVGFMAFIVWDLAKKSGAGRHGTLILCSVLGVGVMAFVIKSLIIAWLETG</sequence>
<keyword evidence="1" id="KW-0812">Transmembrane</keyword>
<dbReference type="Pfam" id="PF10981">
    <property type="entry name" value="DUF2788"/>
    <property type="match status" value="1"/>
</dbReference>
<accession>A0A1X0MZ50</accession>
<name>A0A1X0MZ50_9PSED</name>
<protein>
    <recommendedName>
        <fullName evidence="4">DUF2788 domain-containing protein</fullName>
    </recommendedName>
</protein>
<dbReference type="AlphaFoldDB" id="A0A1X0MZ50"/>
<keyword evidence="3" id="KW-1185">Reference proteome</keyword>
<evidence type="ECO:0000313" key="3">
    <source>
        <dbReference type="Proteomes" id="UP000192815"/>
    </source>
</evidence>
<proteinExistence type="predicted"/>
<dbReference type="OrthoDB" id="5625617at2"/>
<dbReference type="RefSeq" id="WP_083185935.1">
    <property type="nucleotide sequence ID" value="NZ_CBCRZR010000013.1"/>
</dbReference>
<evidence type="ECO:0000313" key="2">
    <source>
        <dbReference type="EMBL" id="ORC55146.1"/>
    </source>
</evidence>
<dbReference type="EMBL" id="MUIO01000116">
    <property type="protein sequence ID" value="ORC55146.1"/>
    <property type="molecule type" value="Genomic_DNA"/>
</dbReference>
<gene>
    <name evidence="2" type="ORF">BZK31_24990</name>
</gene>